<dbReference type="SFLD" id="SFLDS00029">
    <property type="entry name" value="Radical_SAM"/>
    <property type="match status" value="1"/>
</dbReference>
<evidence type="ECO:0000256" key="7">
    <source>
        <dbReference type="ARBA" id="ARBA00022691"/>
    </source>
</evidence>
<feature type="binding site" evidence="14">
    <location>
        <position position="166"/>
    </location>
    <ligand>
        <name>[4Fe-4S] cluster</name>
        <dbReference type="ChEBI" id="CHEBI:49883"/>
        <note>4Fe-4S-S-AdoMet</note>
    </ligand>
</feature>
<evidence type="ECO:0000313" key="18">
    <source>
        <dbReference type="Proteomes" id="UP000267342"/>
    </source>
</evidence>
<dbReference type="Gene3D" id="3.20.20.70">
    <property type="entry name" value="Aldolase class I"/>
    <property type="match status" value="1"/>
</dbReference>
<organism evidence="17 18">
    <name type="scientific">Zymobacter palmae</name>
    <dbReference type="NCBI Taxonomy" id="33074"/>
    <lineage>
        <taxon>Bacteria</taxon>
        <taxon>Pseudomonadati</taxon>
        <taxon>Pseudomonadota</taxon>
        <taxon>Gammaproteobacteria</taxon>
        <taxon>Oceanospirillales</taxon>
        <taxon>Halomonadaceae</taxon>
        <taxon>Zymobacter group</taxon>
        <taxon>Zymobacter</taxon>
    </lineage>
</organism>
<keyword evidence="18" id="KW-1185">Reference proteome</keyword>
<dbReference type="GO" id="GO:0016853">
    <property type="term" value="F:isomerase activity"/>
    <property type="evidence" value="ECO:0007669"/>
    <property type="project" value="UniProtKB-KW"/>
</dbReference>
<dbReference type="InterPro" id="IPR003739">
    <property type="entry name" value="Lys_aminomutase/Glu_NH3_mut"/>
</dbReference>
<keyword evidence="11 14" id="KW-0411">Iron-sulfur</keyword>
<comment type="catalytic activity">
    <reaction evidence="1">
        <text>L-lysine = D-beta-lysine</text>
        <dbReference type="Rhea" id="RHEA:44148"/>
        <dbReference type="ChEBI" id="CHEBI:32551"/>
        <dbReference type="ChEBI" id="CHEBI:84138"/>
    </reaction>
</comment>
<evidence type="ECO:0000256" key="4">
    <source>
        <dbReference type="ARBA" id="ARBA00008703"/>
    </source>
</evidence>
<evidence type="ECO:0000256" key="11">
    <source>
        <dbReference type="ARBA" id="ARBA00023014"/>
    </source>
</evidence>
<dbReference type="Proteomes" id="UP000267342">
    <property type="component" value="Chromosome"/>
</dbReference>
<dbReference type="STRING" id="1123510.GCA_000620025_01104"/>
<evidence type="ECO:0000256" key="6">
    <source>
        <dbReference type="ARBA" id="ARBA00022485"/>
    </source>
</evidence>
<keyword evidence="7" id="KW-0949">S-adenosyl-L-methionine</keyword>
<evidence type="ECO:0000256" key="5">
    <source>
        <dbReference type="ARBA" id="ARBA00022363"/>
    </source>
</evidence>
<name>A0A348HDX8_9GAMM</name>
<evidence type="ECO:0000256" key="15">
    <source>
        <dbReference type="PIRSR" id="PIRSR603739-50"/>
    </source>
</evidence>
<dbReference type="CDD" id="cd01335">
    <property type="entry name" value="Radical_SAM"/>
    <property type="match status" value="1"/>
</dbReference>
<gene>
    <name evidence="17" type="ORF">ZBT109_1067</name>
</gene>
<evidence type="ECO:0000256" key="9">
    <source>
        <dbReference type="ARBA" id="ARBA00022898"/>
    </source>
</evidence>
<dbReference type="InterPro" id="IPR022462">
    <property type="entry name" value="EpmB"/>
</dbReference>
<dbReference type="PANTHER" id="PTHR30538:SF1">
    <property type="entry name" value="L-LYSINE 2,3-AMINOMUTASE"/>
    <property type="match status" value="1"/>
</dbReference>
<dbReference type="GO" id="GO:0046872">
    <property type="term" value="F:metal ion binding"/>
    <property type="evidence" value="ECO:0007669"/>
    <property type="project" value="UniProtKB-KW"/>
</dbReference>
<evidence type="ECO:0000259" key="16">
    <source>
        <dbReference type="PROSITE" id="PS51918"/>
    </source>
</evidence>
<comment type="cofactor">
    <cofactor evidence="2 15">
        <name>pyridoxal 5'-phosphate</name>
        <dbReference type="ChEBI" id="CHEBI:597326"/>
    </cofactor>
</comment>
<dbReference type="InterPro" id="IPR007197">
    <property type="entry name" value="rSAM"/>
</dbReference>
<dbReference type="PROSITE" id="PS51918">
    <property type="entry name" value="RADICAL_SAM"/>
    <property type="match status" value="1"/>
</dbReference>
<dbReference type="SFLD" id="SFLDF00314">
    <property type="entry name" value="L-lysine_2_3-aminomutase_(yjeK"/>
    <property type="match status" value="1"/>
</dbReference>
<evidence type="ECO:0000256" key="2">
    <source>
        <dbReference type="ARBA" id="ARBA00001933"/>
    </source>
</evidence>
<feature type="modified residue" description="N6-(pyridoxal phosphate)lysine" evidence="15">
    <location>
        <position position="374"/>
    </location>
</feature>
<keyword evidence="9 15" id="KW-0663">Pyridoxal phosphate</keyword>
<keyword evidence="10" id="KW-0408">Iron</keyword>
<evidence type="ECO:0000256" key="8">
    <source>
        <dbReference type="ARBA" id="ARBA00022723"/>
    </source>
</evidence>
<protein>
    <recommendedName>
        <fullName evidence="5">L-lysine 2,3-aminomutase</fullName>
    </recommendedName>
    <alternativeName>
        <fullName evidence="13">EF-P post-translational modification enzyme B</fullName>
    </alternativeName>
</protein>
<evidence type="ECO:0000313" key="17">
    <source>
        <dbReference type="EMBL" id="BBG29830.1"/>
    </source>
</evidence>
<evidence type="ECO:0000256" key="1">
    <source>
        <dbReference type="ARBA" id="ARBA00001352"/>
    </source>
</evidence>
<dbReference type="InterPro" id="IPR013785">
    <property type="entry name" value="Aldolase_TIM"/>
</dbReference>
<dbReference type="PIRSF" id="PIRSF004911">
    <property type="entry name" value="DUF160"/>
    <property type="match status" value="1"/>
</dbReference>
<keyword evidence="12" id="KW-0413">Isomerase</keyword>
<dbReference type="NCBIfam" id="TIGR00238">
    <property type="entry name" value="KamA family radical SAM protein"/>
    <property type="match status" value="1"/>
</dbReference>
<feature type="binding site" evidence="14">
    <location>
        <position position="162"/>
    </location>
    <ligand>
        <name>[4Fe-4S] cluster</name>
        <dbReference type="ChEBI" id="CHEBI:49883"/>
        <note>4Fe-4S-S-AdoMet</note>
    </ligand>
</feature>
<dbReference type="SUPFAM" id="SSF102114">
    <property type="entry name" value="Radical SAM enzymes"/>
    <property type="match status" value="1"/>
</dbReference>
<dbReference type="KEGG" id="zpl:ZBT109_1067"/>
<feature type="binding site" evidence="14">
    <location>
        <position position="169"/>
    </location>
    <ligand>
        <name>[4Fe-4S] cluster</name>
        <dbReference type="ChEBI" id="CHEBI:49883"/>
        <note>4Fe-4S-S-AdoMet</note>
    </ligand>
</feature>
<evidence type="ECO:0000256" key="10">
    <source>
        <dbReference type="ARBA" id="ARBA00023004"/>
    </source>
</evidence>
<comment type="cofactor">
    <cofactor evidence="3">
        <name>[4Fe-4S] cluster</name>
        <dbReference type="ChEBI" id="CHEBI:49883"/>
    </cofactor>
</comment>
<dbReference type="NCBIfam" id="TIGR03821">
    <property type="entry name" value="EFP_modif_epmB"/>
    <property type="match status" value="1"/>
</dbReference>
<evidence type="ECO:0000256" key="12">
    <source>
        <dbReference type="ARBA" id="ARBA00023235"/>
    </source>
</evidence>
<feature type="domain" description="Radical SAM core" evidence="16">
    <location>
        <begin position="148"/>
        <end position="371"/>
    </location>
</feature>
<reference evidence="17 18" key="1">
    <citation type="submission" date="2018-09" db="EMBL/GenBank/DDBJ databases">
        <title>Zymobacter palmae IAM14233 (=T109) whole genome analysis.</title>
        <authorList>
            <person name="Yanase H."/>
        </authorList>
    </citation>
    <scope>NUCLEOTIDE SEQUENCE [LARGE SCALE GENOMIC DNA]</scope>
    <source>
        <strain evidence="17 18">IAM14233</strain>
    </source>
</reference>
<keyword evidence="6 14" id="KW-0004">4Fe-4S</keyword>
<dbReference type="AlphaFoldDB" id="A0A348HDX8"/>
<dbReference type="EMBL" id="AP018933">
    <property type="protein sequence ID" value="BBG29830.1"/>
    <property type="molecule type" value="Genomic_DNA"/>
</dbReference>
<proteinExistence type="inferred from homology"/>
<dbReference type="PANTHER" id="PTHR30538">
    <property type="entry name" value="LYSINE 2,3-AMINOMUTASE-RELATED"/>
    <property type="match status" value="1"/>
</dbReference>
<sequence>MKTWRAGSRQIGIQLTFQPTPCGLILRYKRKMITRSRHAVQIIDADTEINKPSVSWQTQLKDAIRTPEALCSFLGLDNSVWQTEAQEGHALFPIRVPLAYARRIQAGNPDDPLLRQVLPIARETDSIQGFISDPLEEAEHTPRPGLIHKYHNRVLLIASGGCAVNCRYCFRRHFPYQENMPSRAEWYDTLEYVHQHPEITEVILSGGDPLLSTDDRLSELITHIEQIPHVVRLRIHTRLPVVIPDRVTEALCQKLSSSRLQRVVVLHINHPAEIDEGVVSAVQRLSSAGVTTLNQSVLLRNINDSVAVLATLSERLFAAGIMPYYLHVLDPVAGAAHFDVPDSEAVELMDELRTHLAGFLVPKLVREIPGRLSKTPLY</sequence>
<evidence type="ECO:0000256" key="13">
    <source>
        <dbReference type="ARBA" id="ARBA00030756"/>
    </source>
</evidence>
<dbReference type="Pfam" id="PF04055">
    <property type="entry name" value="Radical_SAM"/>
    <property type="match status" value="1"/>
</dbReference>
<evidence type="ECO:0000256" key="14">
    <source>
        <dbReference type="PIRSR" id="PIRSR004911-1"/>
    </source>
</evidence>
<dbReference type="GO" id="GO:0051539">
    <property type="term" value="F:4 iron, 4 sulfur cluster binding"/>
    <property type="evidence" value="ECO:0007669"/>
    <property type="project" value="UniProtKB-KW"/>
</dbReference>
<dbReference type="SFLD" id="SFLDG01070">
    <property type="entry name" value="PLP-dependent"/>
    <property type="match status" value="1"/>
</dbReference>
<keyword evidence="8 14" id="KW-0479">Metal-binding</keyword>
<accession>A0A348HDX8</accession>
<evidence type="ECO:0000256" key="3">
    <source>
        <dbReference type="ARBA" id="ARBA00001966"/>
    </source>
</evidence>
<comment type="similarity">
    <text evidence="4">Belongs to the radical SAM superfamily. KamA family.</text>
</comment>
<dbReference type="InterPro" id="IPR058240">
    <property type="entry name" value="rSAM_sf"/>
</dbReference>